<dbReference type="InterPro" id="IPR000683">
    <property type="entry name" value="Gfo/Idh/MocA-like_OxRdtase_N"/>
</dbReference>
<dbReference type="Proteomes" id="UP000186705">
    <property type="component" value="Unassembled WGS sequence"/>
</dbReference>
<accession>A0A1U7NL37</accession>
<evidence type="ECO:0000313" key="4">
    <source>
        <dbReference type="Proteomes" id="UP000186705"/>
    </source>
</evidence>
<feature type="domain" description="Gfo/Idh/MocA-like oxidoreductase N-terminal" evidence="1">
    <location>
        <begin position="2"/>
        <end position="118"/>
    </location>
</feature>
<feature type="domain" description="GFO/IDH/MocA-like oxidoreductase" evidence="2">
    <location>
        <begin position="136"/>
        <end position="247"/>
    </location>
</feature>
<organism evidence="3 4">
    <name type="scientific">Dubosiella newyorkensis</name>
    <dbReference type="NCBI Taxonomy" id="1862672"/>
    <lineage>
        <taxon>Bacteria</taxon>
        <taxon>Bacillati</taxon>
        <taxon>Bacillota</taxon>
        <taxon>Erysipelotrichia</taxon>
        <taxon>Erysipelotrichales</taxon>
        <taxon>Erysipelotrichaceae</taxon>
        <taxon>Dubosiella</taxon>
    </lineage>
</organism>
<dbReference type="EMBL" id="MPKA01000087">
    <property type="protein sequence ID" value="OLU45313.1"/>
    <property type="molecule type" value="Genomic_DNA"/>
</dbReference>
<proteinExistence type="predicted"/>
<dbReference type="Pfam" id="PF01408">
    <property type="entry name" value="GFO_IDH_MocA"/>
    <property type="match status" value="1"/>
</dbReference>
<sequence length="333" mass="37849">MEVGTIGSGIIVDRMIDTIKQVNGIRLNAVYSRNEERAMEFAKSHEADRFFWDLDQFLSDPDLDVIYIASPNSLHYEQAKKALEHKKHVLLEKPFCSTEEQAKELFEIARKNGVMIMEAITNIHTPNYQAVKSHLKEIGSIKIVQCNFSQYSSRYDQYKRKEVTNAFDPKMDGGALMDINYYNLHFVVGLFGMPKALHYFMNQGFNGIDTSGILVLEYPEFTAVCVGAKDSSSPNCVYIQGEEGTVRIDQASSGVCEHVDLLLPKGDMIGKKNSGNQGQEIGIDQGFHMYYELSDFVDMIEKNDQNAYSAYEDQTLKVMKLVDEAKKQRKIER</sequence>
<dbReference type="AlphaFoldDB" id="A0A1U7NL37"/>
<evidence type="ECO:0000259" key="1">
    <source>
        <dbReference type="Pfam" id="PF01408"/>
    </source>
</evidence>
<dbReference type="Pfam" id="PF22725">
    <property type="entry name" value="GFO_IDH_MocA_C3"/>
    <property type="match status" value="1"/>
</dbReference>
<keyword evidence="4" id="KW-1185">Reference proteome</keyword>
<evidence type="ECO:0000259" key="2">
    <source>
        <dbReference type="Pfam" id="PF22725"/>
    </source>
</evidence>
<evidence type="ECO:0000313" key="3">
    <source>
        <dbReference type="EMBL" id="OLU45313.1"/>
    </source>
</evidence>
<dbReference type="GO" id="GO:0000166">
    <property type="term" value="F:nucleotide binding"/>
    <property type="evidence" value="ECO:0007669"/>
    <property type="project" value="InterPro"/>
</dbReference>
<dbReference type="SUPFAM" id="SSF51735">
    <property type="entry name" value="NAD(P)-binding Rossmann-fold domains"/>
    <property type="match status" value="1"/>
</dbReference>
<protein>
    <submittedName>
        <fullName evidence="3">Oxidoreductase</fullName>
    </submittedName>
</protein>
<dbReference type="PANTHER" id="PTHR43054:SF1">
    <property type="entry name" value="SCYLLO-INOSITOL 2-DEHYDROGENASE (NADP(+)) IOLU"/>
    <property type="match status" value="1"/>
</dbReference>
<name>A0A1U7NL37_9FIRM</name>
<dbReference type="Gene3D" id="3.30.360.10">
    <property type="entry name" value="Dihydrodipicolinate Reductase, domain 2"/>
    <property type="match status" value="1"/>
</dbReference>
<dbReference type="InterPro" id="IPR055170">
    <property type="entry name" value="GFO_IDH_MocA-like_dom"/>
</dbReference>
<dbReference type="PANTHER" id="PTHR43054">
    <property type="match status" value="1"/>
</dbReference>
<dbReference type="Gene3D" id="3.40.50.720">
    <property type="entry name" value="NAD(P)-binding Rossmann-like Domain"/>
    <property type="match status" value="1"/>
</dbReference>
<dbReference type="SUPFAM" id="SSF55347">
    <property type="entry name" value="Glyceraldehyde-3-phosphate dehydrogenase-like, C-terminal domain"/>
    <property type="match status" value="1"/>
</dbReference>
<gene>
    <name evidence="3" type="ORF">BO225_09040</name>
</gene>
<reference evidence="3 4" key="1">
    <citation type="submission" date="2016-11" db="EMBL/GenBank/DDBJ databases">
        <title>Description of two novel members of the family Erysipelotrichaceae: Ileibacterium lipovorans gen. nov., sp. nov. and Dubosiella newyorkensis, gen. nov., sp. nov.</title>
        <authorList>
            <person name="Cox L.M."/>
            <person name="Sohn J."/>
            <person name="Tyrrell K.L."/>
            <person name="Citron D.M."/>
            <person name="Lawson P.A."/>
            <person name="Patel N.B."/>
            <person name="Iizumi T."/>
            <person name="Perez-Perez G.I."/>
            <person name="Goldstein E.J."/>
            <person name="Blaser M.J."/>
        </authorList>
    </citation>
    <scope>NUCLEOTIDE SEQUENCE [LARGE SCALE GENOMIC DNA]</scope>
    <source>
        <strain evidence="3 4">NYU-BL-A4</strain>
    </source>
</reference>
<dbReference type="STRING" id="1862672.BO225_09040"/>
<comment type="caution">
    <text evidence="3">The sequence shown here is derived from an EMBL/GenBank/DDBJ whole genome shotgun (WGS) entry which is preliminary data.</text>
</comment>
<dbReference type="InterPro" id="IPR036291">
    <property type="entry name" value="NAD(P)-bd_dom_sf"/>
</dbReference>